<evidence type="ECO:0000256" key="3">
    <source>
        <dbReference type="ARBA" id="ARBA00022475"/>
    </source>
</evidence>
<feature type="region of interest" description="Disordered" evidence="7">
    <location>
        <begin position="589"/>
        <end position="647"/>
    </location>
</feature>
<dbReference type="PANTHER" id="PTHR43634">
    <property type="entry name" value="OW CONDUCTANCE MECHANOSENSITIVE CHANNEL"/>
    <property type="match status" value="1"/>
</dbReference>
<feature type="domain" description="Mechanosensitive ion channel MscS" evidence="9">
    <location>
        <begin position="337"/>
        <end position="407"/>
    </location>
</feature>
<feature type="compositionally biased region" description="Low complexity" evidence="7">
    <location>
        <begin position="720"/>
        <end position="745"/>
    </location>
</feature>
<feature type="transmembrane region" description="Helical" evidence="8">
    <location>
        <begin position="216"/>
        <end position="237"/>
    </location>
</feature>
<dbReference type="InterPro" id="IPR056876">
    <property type="entry name" value="Msl2-3_C"/>
</dbReference>
<evidence type="ECO:0000256" key="1">
    <source>
        <dbReference type="ARBA" id="ARBA00004651"/>
    </source>
</evidence>
<dbReference type="InterPro" id="IPR049142">
    <property type="entry name" value="MS_channel_1st"/>
</dbReference>
<dbReference type="SUPFAM" id="SSF50182">
    <property type="entry name" value="Sm-like ribonucleoproteins"/>
    <property type="match status" value="1"/>
</dbReference>
<feature type="region of interest" description="Disordered" evidence="7">
    <location>
        <begin position="696"/>
        <end position="757"/>
    </location>
</feature>
<keyword evidence="3" id="KW-1003">Cell membrane</keyword>
<feature type="transmembrane region" description="Helical" evidence="8">
    <location>
        <begin position="121"/>
        <end position="143"/>
    </location>
</feature>
<dbReference type="Pfam" id="PF21088">
    <property type="entry name" value="MS_channel_1st"/>
    <property type="match status" value="1"/>
</dbReference>
<feature type="domain" description="Mechanosensitive ion channel transmembrane helices 2/3" evidence="10">
    <location>
        <begin position="297"/>
        <end position="334"/>
    </location>
</feature>
<comment type="subcellular location">
    <subcellularLocation>
        <location evidence="1">Cell membrane</location>
        <topology evidence="1">Multi-pass membrane protein</topology>
    </subcellularLocation>
</comment>
<protein>
    <recommendedName>
        <fullName evidence="13">Mechanosensitive ion channel protein</fullName>
    </recommendedName>
</protein>
<reference evidence="12" key="1">
    <citation type="submission" date="2021-01" db="EMBL/GenBank/DDBJ databases">
        <authorList>
            <person name="Corre E."/>
            <person name="Pelletier E."/>
            <person name="Niang G."/>
            <person name="Scheremetjew M."/>
            <person name="Finn R."/>
            <person name="Kale V."/>
            <person name="Holt S."/>
            <person name="Cochrane G."/>
            <person name="Meng A."/>
            <person name="Brown T."/>
            <person name="Cohen L."/>
        </authorList>
    </citation>
    <scope>NUCLEOTIDE SEQUENCE</scope>
    <source>
        <strain evidence="12">SAG 11-49</strain>
    </source>
</reference>
<sequence>MKLQGPGLPSRQRLIASRPSALAPGCTFQPHRVAVRGPERPRATATSTSTTTSQSGSNGASSTPSAQPASNPAPPSGQHVPHADTSGQTATNASSTSATPPDPGPAPINSAGGFQLKPIHAVVFSLVFVGGALFATLGLTFTAEMEFGQAVATVLRRVARSVAFRQLVVIAGAILVLRYGMNNFLMALSKFSSSPVQWDKTKLYYILREVYQPLELLLFIAALCTVADAFVPSLIAVPKATVSHVVKSILSSSFILGFGSVVFNLKSRFCKENAWQAEMKGDVTSQRRWEAYDKMGSFIIYVMSFVLGIQSIGLEVTSVLAIGGIGGLAIGLAGREICENLLNGFLIMSTNPFEVGDEVTFFHNNKVVEGFVIDIGWYRTLIRSFEREVYVVPNAVFSKNIVLNVSRKNREWRFYEMLSIRVQDVQKANAIVQDIRRIVRNDTRVINKLHRRVFLDKITPDDARIYLSFYLEGANRDAFMAIKQDLLVSFVDCVERNGAKLATPRTVVDMDPEMADMINTISPIMQGASAFAMAQSMAQAQAGMVTKQLPGPPTITAEATTIPHSGAGGPMSAGQPTAVGAAVVSGSNGASANGTTSGAAAAAGAGSSGTAGSGAAQGSPEKQPAQPAGGSPLKAGSPSPSRSSTPEVKVVAAGGKVGEVYTAVPVAAVVAVPVAAPVAYAGGISNNVVSAGPIASPAKAPASKDSNGSSGSNGTGSSGSSGAPPASASKPAARAPAAPPAAGSPDQGGGGLQGGWLQDMVHSGLKKLASVMFEQ</sequence>
<evidence type="ECO:0000256" key="6">
    <source>
        <dbReference type="ARBA" id="ARBA00023136"/>
    </source>
</evidence>
<evidence type="ECO:0000313" key="12">
    <source>
        <dbReference type="EMBL" id="CAD8680222.1"/>
    </source>
</evidence>
<gene>
    <name evidence="12" type="ORF">CLEI1391_LOCUS9461</name>
</gene>
<evidence type="ECO:0000259" key="11">
    <source>
        <dbReference type="Pfam" id="PF24956"/>
    </source>
</evidence>
<comment type="similarity">
    <text evidence="2">Belongs to the MscS (TC 1.A.23) family.</text>
</comment>
<feature type="transmembrane region" description="Helical" evidence="8">
    <location>
        <begin position="163"/>
        <end position="181"/>
    </location>
</feature>
<feature type="compositionally biased region" description="Low complexity" evidence="7">
    <location>
        <begin position="43"/>
        <end position="70"/>
    </location>
</feature>
<keyword evidence="6 8" id="KW-0472">Membrane</keyword>
<organism evidence="12">
    <name type="scientific">Chlamydomonas leiostraca</name>
    <dbReference type="NCBI Taxonomy" id="1034604"/>
    <lineage>
        <taxon>Eukaryota</taxon>
        <taxon>Viridiplantae</taxon>
        <taxon>Chlorophyta</taxon>
        <taxon>core chlorophytes</taxon>
        <taxon>Chlorophyceae</taxon>
        <taxon>CS clade</taxon>
        <taxon>Chlamydomonadales</taxon>
        <taxon>Chlamydomonadaceae</taxon>
        <taxon>Chlamydomonas</taxon>
    </lineage>
</organism>
<dbReference type="AlphaFoldDB" id="A0A7S0RKX9"/>
<feature type="domain" description="Mechanosensitive ion channel protein 2/3 C-terminal" evidence="11">
    <location>
        <begin position="412"/>
        <end position="492"/>
    </location>
</feature>
<keyword evidence="4 8" id="KW-0812">Transmembrane</keyword>
<feature type="region of interest" description="Disordered" evidence="7">
    <location>
        <begin position="552"/>
        <end position="576"/>
    </location>
</feature>
<feature type="compositionally biased region" description="Low complexity" evidence="7">
    <location>
        <begin position="696"/>
        <end position="710"/>
    </location>
</feature>
<evidence type="ECO:0000256" key="4">
    <source>
        <dbReference type="ARBA" id="ARBA00022692"/>
    </source>
</evidence>
<evidence type="ECO:0008006" key="13">
    <source>
        <dbReference type="Google" id="ProtNLM"/>
    </source>
</evidence>
<evidence type="ECO:0000256" key="5">
    <source>
        <dbReference type="ARBA" id="ARBA00022989"/>
    </source>
</evidence>
<evidence type="ECO:0000256" key="8">
    <source>
        <dbReference type="SAM" id="Phobius"/>
    </source>
</evidence>
<feature type="compositionally biased region" description="Low complexity" evidence="7">
    <location>
        <begin position="589"/>
        <end position="605"/>
    </location>
</feature>
<dbReference type="InterPro" id="IPR045042">
    <property type="entry name" value="YnaI-like"/>
</dbReference>
<dbReference type="GO" id="GO:0005886">
    <property type="term" value="C:plasma membrane"/>
    <property type="evidence" value="ECO:0007669"/>
    <property type="project" value="UniProtKB-SubCell"/>
</dbReference>
<dbReference type="Pfam" id="PF00924">
    <property type="entry name" value="MS_channel_2nd"/>
    <property type="match status" value="1"/>
</dbReference>
<evidence type="ECO:0000256" key="7">
    <source>
        <dbReference type="SAM" id="MobiDB-lite"/>
    </source>
</evidence>
<dbReference type="SUPFAM" id="SSF82861">
    <property type="entry name" value="Mechanosensitive channel protein MscS (YggB), transmembrane region"/>
    <property type="match status" value="1"/>
</dbReference>
<evidence type="ECO:0000256" key="2">
    <source>
        <dbReference type="ARBA" id="ARBA00008017"/>
    </source>
</evidence>
<accession>A0A7S0RKX9</accession>
<dbReference type="Pfam" id="PF24956">
    <property type="entry name" value="Msl2-3_C"/>
    <property type="match status" value="1"/>
</dbReference>
<dbReference type="Gene3D" id="1.10.287.1260">
    <property type="match status" value="1"/>
</dbReference>
<dbReference type="InterPro" id="IPR010920">
    <property type="entry name" value="LSM_dom_sf"/>
</dbReference>
<feature type="region of interest" description="Disordered" evidence="7">
    <location>
        <begin position="1"/>
        <end position="110"/>
    </location>
</feature>
<dbReference type="Gene3D" id="2.30.30.60">
    <property type="match status" value="1"/>
</dbReference>
<feature type="compositionally biased region" description="Low complexity" evidence="7">
    <location>
        <begin position="85"/>
        <end position="99"/>
    </location>
</feature>
<name>A0A7S0RKX9_9CHLO</name>
<keyword evidence="5 8" id="KW-1133">Transmembrane helix</keyword>
<dbReference type="InterPro" id="IPR006685">
    <property type="entry name" value="MscS_channel_2nd"/>
</dbReference>
<evidence type="ECO:0000259" key="9">
    <source>
        <dbReference type="Pfam" id="PF00924"/>
    </source>
</evidence>
<dbReference type="InterPro" id="IPR011014">
    <property type="entry name" value="MscS_channel_TM-2"/>
</dbReference>
<dbReference type="GO" id="GO:0055085">
    <property type="term" value="P:transmembrane transport"/>
    <property type="evidence" value="ECO:0007669"/>
    <property type="project" value="InterPro"/>
</dbReference>
<feature type="compositionally biased region" description="Low complexity" evidence="7">
    <location>
        <begin position="554"/>
        <end position="563"/>
    </location>
</feature>
<dbReference type="PANTHER" id="PTHR43634:SF2">
    <property type="entry name" value="LOW CONDUCTANCE MECHANOSENSITIVE CHANNEL YNAI"/>
    <property type="match status" value="1"/>
</dbReference>
<feature type="transmembrane region" description="Helical" evidence="8">
    <location>
        <begin position="295"/>
        <end position="313"/>
    </location>
</feature>
<dbReference type="EMBL" id="HBFB01016896">
    <property type="protein sequence ID" value="CAD8680222.1"/>
    <property type="molecule type" value="Transcribed_RNA"/>
</dbReference>
<proteinExistence type="inferred from homology"/>
<evidence type="ECO:0000259" key="10">
    <source>
        <dbReference type="Pfam" id="PF21088"/>
    </source>
</evidence>
<dbReference type="InterPro" id="IPR023408">
    <property type="entry name" value="MscS_beta-dom_sf"/>
</dbReference>